<evidence type="ECO:0000256" key="4">
    <source>
        <dbReference type="ARBA" id="ARBA00022807"/>
    </source>
</evidence>
<keyword evidence="2" id="KW-0645">Protease</keyword>
<evidence type="ECO:0000256" key="1">
    <source>
        <dbReference type="ARBA" id="ARBA00007074"/>
    </source>
</evidence>
<name>A0A2W1N3N1_PAEXE</name>
<comment type="caution">
    <text evidence="7">The sequence shown here is derived from an EMBL/GenBank/DDBJ whole genome shotgun (WGS) entry which is preliminary data.</text>
</comment>
<dbReference type="EMBL" id="NHRJ02000018">
    <property type="protein sequence ID" value="PZE19339.1"/>
    <property type="molecule type" value="Genomic_DNA"/>
</dbReference>
<gene>
    <name evidence="7" type="ORF">CBW46_019210</name>
</gene>
<dbReference type="GO" id="GO:0006508">
    <property type="term" value="P:proteolysis"/>
    <property type="evidence" value="ECO:0007669"/>
    <property type="project" value="UniProtKB-KW"/>
</dbReference>
<feature type="domain" description="NlpC/P60" evidence="6">
    <location>
        <begin position="191"/>
        <end position="318"/>
    </location>
</feature>
<dbReference type="Proteomes" id="UP000214746">
    <property type="component" value="Unassembled WGS sequence"/>
</dbReference>
<dbReference type="InterPro" id="IPR012854">
    <property type="entry name" value="Cu_amine_oxidase-like_N"/>
</dbReference>
<dbReference type="GO" id="GO:0008234">
    <property type="term" value="F:cysteine-type peptidase activity"/>
    <property type="evidence" value="ECO:0007669"/>
    <property type="project" value="UniProtKB-KW"/>
</dbReference>
<dbReference type="PANTHER" id="PTHR47053:SF1">
    <property type="entry name" value="MUREIN DD-ENDOPEPTIDASE MEPH-RELATED"/>
    <property type="match status" value="1"/>
</dbReference>
<evidence type="ECO:0000313" key="7">
    <source>
        <dbReference type="EMBL" id="PZE19339.1"/>
    </source>
</evidence>
<dbReference type="InterPro" id="IPR051202">
    <property type="entry name" value="Peptidase_C40"/>
</dbReference>
<dbReference type="SUPFAM" id="SSF54001">
    <property type="entry name" value="Cysteine proteinases"/>
    <property type="match status" value="1"/>
</dbReference>
<comment type="similarity">
    <text evidence="1">Belongs to the peptidase C40 family.</text>
</comment>
<dbReference type="PANTHER" id="PTHR47053">
    <property type="entry name" value="MUREIN DD-ENDOPEPTIDASE MEPH-RELATED"/>
    <property type="match status" value="1"/>
</dbReference>
<sequence>MLRGNKKVQFRITLLLCLCLLLLCGGCADGWPQASNSPRPLVAASRTAHMLVADQYAYPNIPVYTDNEGLLWVPLEQAVRSMDMDLHAVNNKYTIGTTGPAYSVEVNNSGALIGDRPIELPQAPRILVNKPYMTTEALSALLGTSITWNEQNSRIVLSPITESVPPQQTPPVAAQGDDGGANQVRGLAMDPATKQQVVDYAKQFMGTRYEFAAEPYEESHAFDCSSFVQHVYERFGVDLPRSSRSQGEVGQNVSLNELQPGDLMFFYTPGRFESNRTVGHVGMYAGNGQIVQTFGEPGVTVSEFDEQWQERFLFAKRI</sequence>
<dbReference type="Pfam" id="PF07833">
    <property type="entry name" value="Cu_amine_oxidN1"/>
    <property type="match status" value="1"/>
</dbReference>
<proteinExistence type="inferred from homology"/>
<organism evidence="7 8">
    <name type="scientific">Paenibacillus xerothermodurans</name>
    <dbReference type="NCBI Taxonomy" id="1977292"/>
    <lineage>
        <taxon>Bacteria</taxon>
        <taxon>Bacillati</taxon>
        <taxon>Bacillota</taxon>
        <taxon>Bacilli</taxon>
        <taxon>Bacillales</taxon>
        <taxon>Paenibacillaceae</taxon>
        <taxon>Paenibacillus</taxon>
    </lineage>
</organism>
<evidence type="ECO:0000259" key="6">
    <source>
        <dbReference type="PROSITE" id="PS51935"/>
    </source>
</evidence>
<evidence type="ECO:0000256" key="5">
    <source>
        <dbReference type="SAM" id="SignalP"/>
    </source>
</evidence>
<evidence type="ECO:0000256" key="2">
    <source>
        <dbReference type="ARBA" id="ARBA00022670"/>
    </source>
</evidence>
<feature type="signal peptide" evidence="5">
    <location>
        <begin position="1"/>
        <end position="28"/>
    </location>
</feature>
<accession>A0A2W1N3N1</accession>
<dbReference type="AlphaFoldDB" id="A0A2W1N3N1"/>
<protein>
    <recommendedName>
        <fullName evidence="6">NlpC/P60 domain-containing protein</fullName>
    </recommendedName>
</protein>
<feature type="chain" id="PRO_5039410552" description="NlpC/P60 domain-containing protein" evidence="5">
    <location>
        <begin position="29"/>
        <end position="318"/>
    </location>
</feature>
<dbReference type="Pfam" id="PF00877">
    <property type="entry name" value="NLPC_P60"/>
    <property type="match status" value="1"/>
</dbReference>
<keyword evidence="3" id="KW-0378">Hydrolase</keyword>
<keyword evidence="8" id="KW-1185">Reference proteome</keyword>
<dbReference type="PROSITE" id="PS51935">
    <property type="entry name" value="NLPC_P60"/>
    <property type="match status" value="1"/>
</dbReference>
<dbReference type="OrthoDB" id="9813118at2"/>
<evidence type="ECO:0000256" key="3">
    <source>
        <dbReference type="ARBA" id="ARBA00022801"/>
    </source>
</evidence>
<keyword evidence="5" id="KW-0732">Signal</keyword>
<evidence type="ECO:0000313" key="8">
    <source>
        <dbReference type="Proteomes" id="UP000214746"/>
    </source>
</evidence>
<dbReference type="InterPro" id="IPR038765">
    <property type="entry name" value="Papain-like_cys_pep_sf"/>
</dbReference>
<dbReference type="InterPro" id="IPR000064">
    <property type="entry name" value="NLP_P60_dom"/>
</dbReference>
<reference evidence="7" key="1">
    <citation type="submission" date="2018-06" db="EMBL/GenBank/DDBJ databases">
        <title>Paenibacillus xerothermodurans sp. nov. an extremely dry heat resistant spore forming bacterium isolated from the soil of Cape Canaveral, Florida.</title>
        <authorList>
            <person name="Seuylemezian A."/>
            <person name="Kaur N."/>
            <person name="Patil P."/>
            <person name="Patil P."/>
            <person name="Mayilraj S."/>
            <person name="Vaishampayan P."/>
        </authorList>
    </citation>
    <scope>NUCLEOTIDE SEQUENCE [LARGE SCALE GENOMIC DNA]</scope>
    <source>
        <strain evidence="7">ATCC 27380</strain>
    </source>
</reference>
<dbReference type="Gene3D" id="3.90.1720.10">
    <property type="entry name" value="endopeptidase domain like (from Nostoc punctiforme)"/>
    <property type="match status" value="1"/>
</dbReference>
<keyword evidence="4" id="KW-0788">Thiol protease</keyword>